<name>A0A7K1UKH1_9MICC</name>
<dbReference type="Pfam" id="PF00535">
    <property type="entry name" value="Glycos_transf_2"/>
    <property type="match status" value="1"/>
</dbReference>
<comment type="similarity">
    <text evidence="1">Belongs to the glycosyltransferase 2 family.</text>
</comment>
<evidence type="ECO:0000256" key="1">
    <source>
        <dbReference type="ARBA" id="ARBA00006739"/>
    </source>
</evidence>
<evidence type="ECO:0000313" key="7">
    <source>
        <dbReference type="Proteomes" id="UP000460157"/>
    </source>
</evidence>
<feature type="transmembrane region" description="Helical" evidence="4">
    <location>
        <begin position="273"/>
        <end position="291"/>
    </location>
</feature>
<protein>
    <submittedName>
        <fullName evidence="6">Glycosyltransferase</fullName>
    </submittedName>
</protein>
<evidence type="ECO:0000256" key="3">
    <source>
        <dbReference type="ARBA" id="ARBA00022679"/>
    </source>
</evidence>
<dbReference type="Proteomes" id="UP000460157">
    <property type="component" value="Unassembled WGS sequence"/>
</dbReference>
<organism evidence="6 7">
    <name type="scientific">Nesterenkonia alkaliphila</name>
    <dbReference type="NCBI Taxonomy" id="1463631"/>
    <lineage>
        <taxon>Bacteria</taxon>
        <taxon>Bacillati</taxon>
        <taxon>Actinomycetota</taxon>
        <taxon>Actinomycetes</taxon>
        <taxon>Micrococcales</taxon>
        <taxon>Micrococcaceae</taxon>
        <taxon>Nesterenkonia</taxon>
    </lineage>
</organism>
<evidence type="ECO:0000259" key="5">
    <source>
        <dbReference type="Pfam" id="PF00535"/>
    </source>
</evidence>
<feature type="transmembrane region" description="Helical" evidence="4">
    <location>
        <begin position="245"/>
        <end position="266"/>
    </location>
</feature>
<sequence>MITVIIPAHNEADALPTTIASLRAQTVSPDRVLVVSDNSTDQTVEVARSLGVDVMETIGNTARKAGALNQALATLDRTGLVLVMDADTELVPTWIETALSELDDPTVGGVGAVFHGGEPDGYLQLCQKLEWERYAEQIDRTGKVFVLSGTAALIRWEALEDVRHRFGHWYDTATITEDMKITLALKECGWTLRSPVACKTITEMMPTPRMLFLQRRRWYLGALQNVMDMGFTRVTAPYWGQQVMLAVSVLLLWTLIVATAVSVAINGWQAPQLFWLAVGGVFVIERVLTIWDQPVRYRVFAALIIPELVYSLLLQASYVAAVWQKLTGSAGSWHHVETPQKEAPDVRI</sequence>
<dbReference type="RefSeq" id="WP_157324526.1">
    <property type="nucleotide sequence ID" value="NZ_BMFX01000057.1"/>
</dbReference>
<proteinExistence type="inferred from homology"/>
<dbReference type="PANTHER" id="PTHR43630:SF1">
    <property type="entry name" value="POLY-BETA-1,6-N-ACETYL-D-GLUCOSAMINE SYNTHASE"/>
    <property type="match status" value="1"/>
</dbReference>
<keyword evidence="3 6" id="KW-0808">Transferase</keyword>
<dbReference type="Gene3D" id="3.90.550.10">
    <property type="entry name" value="Spore Coat Polysaccharide Biosynthesis Protein SpsA, Chain A"/>
    <property type="match status" value="1"/>
</dbReference>
<dbReference type="AlphaFoldDB" id="A0A7K1UKH1"/>
<comment type="caution">
    <text evidence="6">The sequence shown here is derived from an EMBL/GenBank/DDBJ whole genome shotgun (WGS) entry which is preliminary data.</text>
</comment>
<evidence type="ECO:0000256" key="4">
    <source>
        <dbReference type="SAM" id="Phobius"/>
    </source>
</evidence>
<dbReference type="InterPro" id="IPR001173">
    <property type="entry name" value="Glyco_trans_2-like"/>
</dbReference>
<keyword evidence="2" id="KW-0328">Glycosyltransferase</keyword>
<dbReference type="CDD" id="cd06423">
    <property type="entry name" value="CESA_like"/>
    <property type="match status" value="1"/>
</dbReference>
<evidence type="ECO:0000313" key="6">
    <source>
        <dbReference type="EMBL" id="MVT26997.1"/>
    </source>
</evidence>
<dbReference type="SUPFAM" id="SSF53448">
    <property type="entry name" value="Nucleotide-diphospho-sugar transferases"/>
    <property type="match status" value="1"/>
</dbReference>
<dbReference type="PANTHER" id="PTHR43630">
    <property type="entry name" value="POLY-BETA-1,6-N-ACETYL-D-GLUCOSAMINE SYNTHASE"/>
    <property type="match status" value="1"/>
</dbReference>
<dbReference type="InterPro" id="IPR029044">
    <property type="entry name" value="Nucleotide-diphossugar_trans"/>
</dbReference>
<dbReference type="EMBL" id="WRPM01000083">
    <property type="protein sequence ID" value="MVT26997.1"/>
    <property type="molecule type" value="Genomic_DNA"/>
</dbReference>
<keyword evidence="4" id="KW-1133">Transmembrane helix</keyword>
<dbReference type="OrthoDB" id="9797391at2"/>
<reference evidence="6 7" key="1">
    <citation type="submission" date="2019-12" db="EMBL/GenBank/DDBJ databases">
        <title>Nesterenkonia muleiensis sp. nov., a novel actinobacterium isolated from sap of Populus euphratica.</title>
        <authorList>
            <person name="Wang R."/>
        </authorList>
    </citation>
    <scope>NUCLEOTIDE SEQUENCE [LARGE SCALE GENOMIC DNA]</scope>
    <source>
        <strain evidence="6 7">F10</strain>
    </source>
</reference>
<feature type="domain" description="Glycosyltransferase 2-like" evidence="5">
    <location>
        <begin position="3"/>
        <end position="162"/>
    </location>
</feature>
<gene>
    <name evidence="6" type="ORF">GNZ21_11610</name>
</gene>
<keyword evidence="7" id="KW-1185">Reference proteome</keyword>
<evidence type="ECO:0000256" key="2">
    <source>
        <dbReference type="ARBA" id="ARBA00022676"/>
    </source>
</evidence>
<keyword evidence="4" id="KW-0472">Membrane</keyword>
<dbReference type="GO" id="GO:0016757">
    <property type="term" value="F:glycosyltransferase activity"/>
    <property type="evidence" value="ECO:0007669"/>
    <property type="project" value="UniProtKB-KW"/>
</dbReference>
<accession>A0A7K1UKH1</accession>
<keyword evidence="4" id="KW-0812">Transmembrane</keyword>
<feature type="transmembrane region" description="Helical" evidence="4">
    <location>
        <begin position="297"/>
        <end position="323"/>
    </location>
</feature>